<dbReference type="Gene3D" id="3.30.390.30">
    <property type="match status" value="1"/>
</dbReference>
<dbReference type="GO" id="GO:0005737">
    <property type="term" value="C:cytoplasm"/>
    <property type="evidence" value="ECO:0007669"/>
    <property type="project" value="UniProtKB-SubCell"/>
</dbReference>
<dbReference type="InterPro" id="IPR023753">
    <property type="entry name" value="FAD/NAD-binding_dom"/>
</dbReference>
<evidence type="ECO:0000256" key="12">
    <source>
        <dbReference type="ARBA" id="ARBA00049187"/>
    </source>
</evidence>
<keyword evidence="8 16" id="KW-0560">Oxidoreductase</keyword>
<dbReference type="Proteomes" id="UP000033754">
    <property type="component" value="Unassembled WGS sequence"/>
</dbReference>
<keyword evidence="10" id="KW-1015">Disulfide bond</keyword>
<dbReference type="FunFam" id="3.30.390.30:FF:000001">
    <property type="entry name" value="Dihydrolipoyl dehydrogenase"/>
    <property type="match status" value="1"/>
</dbReference>
<dbReference type="PANTHER" id="PTHR22912">
    <property type="entry name" value="DISULFIDE OXIDOREDUCTASE"/>
    <property type="match status" value="1"/>
</dbReference>
<evidence type="ECO:0000256" key="15">
    <source>
        <dbReference type="PIRSR" id="PIRSR000350-4"/>
    </source>
</evidence>
<dbReference type="GO" id="GO:0006103">
    <property type="term" value="P:2-oxoglutarate metabolic process"/>
    <property type="evidence" value="ECO:0007669"/>
    <property type="project" value="TreeGrafter"/>
</dbReference>
<evidence type="ECO:0000256" key="5">
    <source>
        <dbReference type="ARBA" id="ARBA00022490"/>
    </source>
</evidence>
<dbReference type="SUPFAM" id="SSF55424">
    <property type="entry name" value="FAD/NAD-linked reductases, dimerisation (C-terminal) domain"/>
    <property type="match status" value="1"/>
</dbReference>
<proteinExistence type="inferred from homology"/>
<name>A0A0F3N7D4_ANAPH</name>
<evidence type="ECO:0000313" key="19">
    <source>
        <dbReference type="EMBL" id="KJV62839.1"/>
    </source>
</evidence>
<dbReference type="EMBL" id="LANT01000001">
    <property type="protein sequence ID" value="KJV68421.1"/>
    <property type="molecule type" value="Genomic_DNA"/>
</dbReference>
<evidence type="ECO:0000256" key="2">
    <source>
        <dbReference type="ARBA" id="ARBA00007532"/>
    </source>
</evidence>
<dbReference type="InterPro" id="IPR004099">
    <property type="entry name" value="Pyr_nucl-diS_OxRdtase_dimer"/>
</dbReference>
<evidence type="ECO:0000259" key="18">
    <source>
        <dbReference type="Pfam" id="PF07992"/>
    </source>
</evidence>
<evidence type="ECO:0000256" key="10">
    <source>
        <dbReference type="ARBA" id="ARBA00023157"/>
    </source>
</evidence>
<reference evidence="19 21" key="1">
    <citation type="submission" date="2015-01" db="EMBL/GenBank/DDBJ databases">
        <title>Genome Sequencing of Rickettsiales.</title>
        <authorList>
            <person name="Daugherty S.C."/>
            <person name="Su Q."/>
            <person name="Abolude K."/>
            <person name="Beier-Sexton M."/>
            <person name="Carlyon J.A."/>
            <person name="Carter R."/>
            <person name="Day N.P."/>
            <person name="Dumler S.J."/>
            <person name="Dyachenko V."/>
            <person name="Godinez A."/>
            <person name="Kurtti T.J."/>
            <person name="Lichay M."/>
            <person name="Mullins K.E."/>
            <person name="Ott S."/>
            <person name="Pappas-Brown V."/>
            <person name="Paris D.H."/>
            <person name="Patel P."/>
            <person name="Richards A.L."/>
            <person name="Sadzewicz L."/>
            <person name="Sears K."/>
            <person name="Seidman D."/>
            <person name="Sengamalay N."/>
            <person name="Stenos J."/>
            <person name="Tallon L.J."/>
            <person name="Vincent G."/>
            <person name="Fraser C.M."/>
            <person name="Munderloh U."/>
            <person name="Dunning-Hotopp J.C."/>
        </authorList>
    </citation>
    <scope>NUCLEOTIDE SEQUENCE [LARGE SCALE GENOMIC DNA]</scope>
    <source>
        <strain evidence="19 21">NCH-1</strain>
    </source>
</reference>
<accession>A0A0F3N7D4</accession>
<dbReference type="PANTHER" id="PTHR22912:SF217">
    <property type="entry name" value="DIHYDROLIPOYL DEHYDROGENASE"/>
    <property type="match status" value="1"/>
</dbReference>
<evidence type="ECO:0000259" key="17">
    <source>
        <dbReference type="Pfam" id="PF02852"/>
    </source>
</evidence>
<evidence type="ECO:0000313" key="21">
    <source>
        <dbReference type="Proteomes" id="UP000033754"/>
    </source>
</evidence>
<dbReference type="RefSeq" id="WP_011450224.1">
    <property type="nucleotide sequence ID" value="NZ_LANT01000001.1"/>
</dbReference>
<evidence type="ECO:0000256" key="9">
    <source>
        <dbReference type="ARBA" id="ARBA00023027"/>
    </source>
</evidence>
<keyword evidence="9 14" id="KW-0520">NAD</keyword>
<evidence type="ECO:0000313" key="20">
    <source>
        <dbReference type="EMBL" id="KJV68421.1"/>
    </source>
</evidence>
<comment type="miscellaneous">
    <text evidence="16">The active site is a redox-active disulfide bond.</text>
</comment>
<feature type="binding site" evidence="14">
    <location>
        <begin position="178"/>
        <end position="185"/>
    </location>
    <ligand>
        <name>NAD(+)</name>
        <dbReference type="ChEBI" id="CHEBI:57540"/>
    </ligand>
</feature>
<evidence type="ECO:0000256" key="14">
    <source>
        <dbReference type="PIRSR" id="PIRSR000350-3"/>
    </source>
</evidence>
<feature type="binding site" evidence="14">
    <location>
        <position position="270"/>
    </location>
    <ligand>
        <name>NAD(+)</name>
        <dbReference type="ChEBI" id="CHEBI:57540"/>
    </ligand>
</feature>
<dbReference type="AlphaFoldDB" id="A0A0F3N7D4"/>
<dbReference type="Pfam" id="PF02852">
    <property type="entry name" value="Pyr_redox_dim"/>
    <property type="match status" value="1"/>
</dbReference>
<evidence type="ECO:0000256" key="6">
    <source>
        <dbReference type="ARBA" id="ARBA00022630"/>
    </source>
</evidence>
<dbReference type="EC" id="1.8.1.4" evidence="3 16"/>
<sequence>MDKYEVVIIGSGPGGYIAAIRAAQLGYNVAIVEREDNLGGVCLNWGCIPTKALLKSAQLYKKILSASSFGIKITGDVEVDIQSIVAHSRDAVAKLSCGVSMLMKKNGVKVYKGCARIAGKGEIHVDNDGVKSALSAKHIILATGGRPRIATNLDTKLLWSSKDAMLPETLPKSLLIIGSGAIGIEFASFYSTIGSKVTIVEMQDRILPLEDRDISLSMHEILKNQGVDIFTACSVMDLVQSASSITAQIVNSGTKDTVTSSFERVICAIGILPNSGNLGLEDTKVQLDKGGFIITDGMCQTSEPGIYAIGDVAGPPCLAHKASHEAVICVEGIAKKDGRISTAPSTLHKNNIPSCIYSIPQIASVGLTEDAAKAQGLEIKVGISRASCNGKAIASGESEGFVKVILCSKTGELLGAHMLGSEVTEMINGYIVGRQLEATDLDIAHTIFPHPTLSEMMHSAILSAWNEPLDS</sequence>
<dbReference type="PROSITE" id="PS00076">
    <property type="entry name" value="PYRIDINE_REDOX_1"/>
    <property type="match status" value="1"/>
</dbReference>
<dbReference type="NCBIfam" id="TIGR01350">
    <property type="entry name" value="lipoamide_DH"/>
    <property type="match status" value="1"/>
</dbReference>
<evidence type="ECO:0000256" key="13">
    <source>
        <dbReference type="PIRSR" id="PIRSR000350-2"/>
    </source>
</evidence>
<evidence type="ECO:0000256" key="4">
    <source>
        <dbReference type="ARBA" id="ARBA00016961"/>
    </source>
</evidence>
<dbReference type="PATRIC" id="fig|1359161.3.peg.1609"/>
<evidence type="ECO:0000256" key="11">
    <source>
        <dbReference type="ARBA" id="ARBA00023284"/>
    </source>
</evidence>
<evidence type="ECO:0000256" key="7">
    <source>
        <dbReference type="ARBA" id="ARBA00022827"/>
    </source>
</evidence>
<comment type="cofactor">
    <cofactor evidence="14 16">
        <name>FAD</name>
        <dbReference type="ChEBI" id="CHEBI:57692"/>
    </cofactor>
    <text evidence="14 16">Binds 1 FAD per subunit.</text>
</comment>
<dbReference type="InterPro" id="IPR036188">
    <property type="entry name" value="FAD/NAD-bd_sf"/>
</dbReference>
<dbReference type="InterPro" id="IPR012999">
    <property type="entry name" value="Pyr_OxRdtase_I_AS"/>
</dbReference>
<feature type="domain" description="FAD/NAD(P)-binding" evidence="18">
    <location>
        <begin position="4"/>
        <end position="326"/>
    </location>
</feature>
<feature type="binding site" evidence="14">
    <location>
        <position position="311"/>
    </location>
    <ligand>
        <name>FAD</name>
        <dbReference type="ChEBI" id="CHEBI:57692"/>
    </ligand>
</feature>
<feature type="domain" description="Pyridine nucleotide-disulphide oxidoreductase dimerisation" evidence="17">
    <location>
        <begin position="352"/>
        <end position="460"/>
    </location>
</feature>
<gene>
    <name evidence="20" type="ORF">EPHNCH_0268</name>
    <name evidence="19" type="ORF">EPHNCH_1416</name>
</gene>
<keyword evidence="6 16" id="KW-0285">Flavoprotein</keyword>
<evidence type="ECO:0000256" key="8">
    <source>
        <dbReference type="ARBA" id="ARBA00023002"/>
    </source>
</evidence>
<dbReference type="Pfam" id="PF07992">
    <property type="entry name" value="Pyr_redox_2"/>
    <property type="match status" value="1"/>
</dbReference>
<feature type="disulfide bond" description="Redox-active" evidence="15">
    <location>
        <begin position="42"/>
        <end position="47"/>
    </location>
</feature>
<evidence type="ECO:0000256" key="3">
    <source>
        <dbReference type="ARBA" id="ARBA00012608"/>
    </source>
</evidence>
<dbReference type="PRINTS" id="PR00411">
    <property type="entry name" value="PNDRDTASEI"/>
</dbReference>
<comment type="subcellular location">
    <subcellularLocation>
        <location evidence="1">Cytoplasm</location>
    </subcellularLocation>
</comment>
<dbReference type="InterPro" id="IPR006258">
    <property type="entry name" value="Lipoamide_DH"/>
</dbReference>
<feature type="binding site" evidence="14">
    <location>
        <position position="201"/>
    </location>
    <ligand>
        <name>NAD(+)</name>
        <dbReference type="ChEBI" id="CHEBI:57540"/>
    </ligand>
</feature>
<evidence type="ECO:0000256" key="1">
    <source>
        <dbReference type="ARBA" id="ARBA00004496"/>
    </source>
</evidence>
<dbReference type="PRINTS" id="PR00368">
    <property type="entry name" value="FADPNR"/>
</dbReference>
<dbReference type="InterPro" id="IPR016156">
    <property type="entry name" value="FAD/NAD-linked_Rdtase_dimer_sf"/>
</dbReference>
<comment type="caution">
    <text evidence="19">The sequence shown here is derived from an EMBL/GenBank/DDBJ whole genome shotgun (WGS) entry which is preliminary data.</text>
</comment>
<dbReference type="GO" id="GO:0050660">
    <property type="term" value="F:flavin adenine dinucleotide binding"/>
    <property type="evidence" value="ECO:0007669"/>
    <property type="project" value="InterPro"/>
</dbReference>
<keyword evidence="5" id="KW-0963">Cytoplasm</keyword>
<keyword evidence="14" id="KW-0547">Nucleotide-binding</keyword>
<keyword evidence="7 14" id="KW-0274">FAD</keyword>
<dbReference type="SUPFAM" id="SSF51905">
    <property type="entry name" value="FAD/NAD(P)-binding domain"/>
    <property type="match status" value="1"/>
</dbReference>
<dbReference type="GO" id="GO:0004148">
    <property type="term" value="F:dihydrolipoyl dehydrogenase (NADH) activity"/>
    <property type="evidence" value="ECO:0007669"/>
    <property type="project" value="UniProtKB-EC"/>
</dbReference>
<feature type="binding site" evidence="14">
    <location>
        <position position="51"/>
    </location>
    <ligand>
        <name>FAD</name>
        <dbReference type="ChEBI" id="CHEBI:57692"/>
    </ligand>
</feature>
<dbReference type="PIRSF" id="PIRSF000350">
    <property type="entry name" value="Mercury_reductase_MerA"/>
    <property type="match status" value="1"/>
</dbReference>
<evidence type="ECO:0000256" key="16">
    <source>
        <dbReference type="RuleBase" id="RU003692"/>
    </source>
</evidence>
<dbReference type="Gene3D" id="3.50.50.60">
    <property type="entry name" value="FAD/NAD(P)-binding domain"/>
    <property type="match status" value="2"/>
</dbReference>
<dbReference type="InterPro" id="IPR001100">
    <property type="entry name" value="Pyr_nuc-diS_OxRdtase"/>
</dbReference>
<organism evidence="19 21">
    <name type="scientific">Anaplasma phagocytophilum str. NCH-1</name>
    <dbReference type="NCBI Taxonomy" id="1359161"/>
    <lineage>
        <taxon>Bacteria</taxon>
        <taxon>Pseudomonadati</taxon>
        <taxon>Pseudomonadota</taxon>
        <taxon>Alphaproteobacteria</taxon>
        <taxon>Rickettsiales</taxon>
        <taxon>Anaplasmataceae</taxon>
        <taxon>Anaplasma</taxon>
        <taxon>phagocytophilum group</taxon>
    </lineage>
</organism>
<feature type="active site" description="Proton acceptor" evidence="13">
    <location>
        <position position="450"/>
    </location>
</feature>
<comment type="similarity">
    <text evidence="2 16">Belongs to the class-I pyridine nucleotide-disulfide oxidoreductase family.</text>
</comment>
<dbReference type="EMBL" id="LANT01000009">
    <property type="protein sequence ID" value="KJV62839.1"/>
    <property type="molecule type" value="Genomic_DNA"/>
</dbReference>
<keyword evidence="11 16" id="KW-0676">Redox-active center</keyword>
<dbReference type="InterPro" id="IPR050151">
    <property type="entry name" value="Class-I_Pyr_Nuc-Dis_Oxidored"/>
</dbReference>
<protein>
    <recommendedName>
        <fullName evidence="4 16">Dihydrolipoyl dehydrogenase</fullName>
        <ecNumber evidence="3 16">1.8.1.4</ecNumber>
    </recommendedName>
</protein>
<comment type="catalytic activity">
    <reaction evidence="12 16">
        <text>N(6)-[(R)-dihydrolipoyl]-L-lysyl-[protein] + NAD(+) = N(6)-[(R)-lipoyl]-L-lysyl-[protein] + NADH + H(+)</text>
        <dbReference type="Rhea" id="RHEA:15045"/>
        <dbReference type="Rhea" id="RHEA-COMP:10474"/>
        <dbReference type="Rhea" id="RHEA-COMP:10475"/>
        <dbReference type="ChEBI" id="CHEBI:15378"/>
        <dbReference type="ChEBI" id="CHEBI:57540"/>
        <dbReference type="ChEBI" id="CHEBI:57945"/>
        <dbReference type="ChEBI" id="CHEBI:83099"/>
        <dbReference type="ChEBI" id="CHEBI:83100"/>
        <dbReference type="EC" id="1.8.1.4"/>
    </reaction>
</comment>